<dbReference type="AlphaFoldDB" id="A0AA49GT43"/>
<evidence type="ECO:0000313" key="2">
    <source>
        <dbReference type="EMBL" id="WKN38415.1"/>
    </source>
</evidence>
<dbReference type="PROSITE" id="PS51257">
    <property type="entry name" value="PROKAR_LIPOPROTEIN"/>
    <property type="match status" value="1"/>
</dbReference>
<protein>
    <recommendedName>
        <fullName evidence="3">DUF4625 domain-containing protein</fullName>
    </recommendedName>
</protein>
<evidence type="ECO:0000256" key="1">
    <source>
        <dbReference type="SAM" id="SignalP"/>
    </source>
</evidence>
<reference evidence="2" key="1">
    <citation type="journal article" date="2023" name="Comput. Struct. Biotechnol. J.">
        <title>Discovery of a novel marine Bacteroidetes with a rich repertoire of carbohydrate-active enzymes.</title>
        <authorList>
            <person name="Chen B."/>
            <person name="Liu G."/>
            <person name="Chen Q."/>
            <person name="Wang H."/>
            <person name="Liu L."/>
            <person name="Tang K."/>
        </authorList>
    </citation>
    <scope>NUCLEOTIDE SEQUENCE</scope>
    <source>
        <strain evidence="2">TK19036</strain>
    </source>
</reference>
<accession>A0AA49GT43</accession>
<evidence type="ECO:0008006" key="3">
    <source>
        <dbReference type="Google" id="ProtNLM"/>
    </source>
</evidence>
<reference evidence="2" key="2">
    <citation type="journal article" date="2024" name="Antonie Van Leeuwenhoek">
        <title>Roseihalotalea indica gen. nov., sp. nov., a halophilic Bacteroidetes from mesopelagic Southwest Indian Ocean with higher carbohydrate metabolic potential.</title>
        <authorList>
            <person name="Chen B."/>
            <person name="Zhang M."/>
            <person name="Lin D."/>
            <person name="Ye J."/>
            <person name="Tang K."/>
        </authorList>
    </citation>
    <scope>NUCLEOTIDE SEQUENCE</scope>
    <source>
        <strain evidence="2">TK19036</strain>
    </source>
</reference>
<keyword evidence="1" id="KW-0732">Signal</keyword>
<proteinExistence type="predicted"/>
<feature type="chain" id="PRO_5041299620" description="DUF4625 domain-containing protein" evidence="1">
    <location>
        <begin position="22"/>
        <end position="138"/>
    </location>
</feature>
<name>A0AA49GT43_9BACT</name>
<gene>
    <name evidence="2" type="ORF">K4G66_06835</name>
</gene>
<feature type="signal peptide" evidence="1">
    <location>
        <begin position="1"/>
        <end position="21"/>
    </location>
</feature>
<sequence length="138" mass="15308">MNKITKNIILLLLLSMSIAFVSCEEEDEGGEEEMDIEFKTGPGFVFSDTTLAAGTDVEIGIEAETERAKDPLIRFNISESVDDGAASTVYTEDLDDTRYEYDYDFTLGSTSGETHEFTFTVTNRDGFNAQKSLTITIE</sequence>
<organism evidence="2">
    <name type="scientific">Roseihalotalea indica</name>
    <dbReference type="NCBI Taxonomy" id="2867963"/>
    <lineage>
        <taxon>Bacteria</taxon>
        <taxon>Pseudomonadati</taxon>
        <taxon>Bacteroidota</taxon>
        <taxon>Cytophagia</taxon>
        <taxon>Cytophagales</taxon>
        <taxon>Catalimonadaceae</taxon>
        <taxon>Roseihalotalea</taxon>
    </lineage>
</organism>
<dbReference type="EMBL" id="CP120682">
    <property type="protein sequence ID" value="WKN38415.1"/>
    <property type="molecule type" value="Genomic_DNA"/>
</dbReference>